<evidence type="ECO:0000313" key="4">
    <source>
        <dbReference type="Proteomes" id="UP001232245"/>
    </source>
</evidence>
<dbReference type="PANTHER" id="PTHR38430">
    <property type="entry name" value="PROTEIN-ARGININE KINASE ACTIVATOR PROTEIN"/>
    <property type="match status" value="1"/>
</dbReference>
<dbReference type="PANTHER" id="PTHR38430:SF1">
    <property type="entry name" value="PROTEIN-ARGININE KINASE ACTIVATOR PROTEIN"/>
    <property type="match status" value="1"/>
</dbReference>
<keyword evidence="4" id="KW-1185">Reference proteome</keyword>
<dbReference type="PROSITE" id="PS50151">
    <property type="entry name" value="UVR"/>
    <property type="match status" value="1"/>
</dbReference>
<dbReference type="GO" id="GO:0016301">
    <property type="term" value="F:kinase activity"/>
    <property type="evidence" value="ECO:0007669"/>
    <property type="project" value="UniProtKB-KW"/>
</dbReference>
<keyword evidence="1" id="KW-0175">Coiled coil</keyword>
<dbReference type="SUPFAM" id="SSF46600">
    <property type="entry name" value="C-terminal UvrC-binding domain of UvrB"/>
    <property type="match status" value="1"/>
</dbReference>
<comment type="caution">
    <text evidence="3">The sequence shown here is derived from an EMBL/GenBank/DDBJ whole genome shotgun (WGS) entry which is preliminary data.</text>
</comment>
<dbReference type="PIRSF" id="PIRSF015034">
    <property type="entry name" value="YacH"/>
    <property type="match status" value="1"/>
</dbReference>
<reference evidence="3 4" key="1">
    <citation type="submission" date="2023-07" db="EMBL/GenBank/DDBJ databases">
        <title>Genomic Encyclopedia of Type Strains, Phase IV (KMG-IV): sequencing the most valuable type-strain genomes for metagenomic binning, comparative biology and taxonomic classification.</title>
        <authorList>
            <person name="Goeker M."/>
        </authorList>
    </citation>
    <scope>NUCLEOTIDE SEQUENCE [LARGE SCALE GENOMIC DNA]</scope>
    <source>
        <strain evidence="3 4">DSM 17723</strain>
    </source>
</reference>
<proteinExistence type="predicted"/>
<evidence type="ECO:0000256" key="1">
    <source>
        <dbReference type="SAM" id="Coils"/>
    </source>
</evidence>
<sequence>MICQECNERPATFHFTKVINGEKTQVHMCEHCAQGNSDLFMFNGSAGFSLNNLLTGLLNMETGKVKQENNVFHSNDQPHCEQCKMTLQQFKKVGRFGCSNCYPTFKNYITPILKRVHGGNTVHAGKIPKRIGGDLHIRKQIEILKSKINEYILQEEFEKAAEVRDEIKSLEKKLSNKEGL</sequence>
<feature type="coiled-coil region" evidence="1">
    <location>
        <begin position="153"/>
        <end position="180"/>
    </location>
</feature>
<dbReference type="InterPro" id="IPR025542">
    <property type="entry name" value="YacH"/>
</dbReference>
<protein>
    <submittedName>
        <fullName evidence="3">Protein arginine kinase activator</fullName>
    </submittedName>
</protein>
<evidence type="ECO:0000259" key="2">
    <source>
        <dbReference type="PROSITE" id="PS50151"/>
    </source>
</evidence>
<dbReference type="InterPro" id="IPR036876">
    <property type="entry name" value="UVR_dom_sf"/>
</dbReference>
<evidence type="ECO:0000313" key="3">
    <source>
        <dbReference type="EMBL" id="MDQ0228264.1"/>
    </source>
</evidence>
<dbReference type="RefSeq" id="WP_145582382.1">
    <property type="nucleotide sequence ID" value="NZ_CADEPK010000002.1"/>
</dbReference>
<dbReference type="Proteomes" id="UP001232245">
    <property type="component" value="Unassembled WGS sequence"/>
</dbReference>
<accession>A0ABT9Z7M4</accession>
<dbReference type="EMBL" id="JAUSTZ010000018">
    <property type="protein sequence ID" value="MDQ0228264.1"/>
    <property type="molecule type" value="Genomic_DNA"/>
</dbReference>
<dbReference type="Pfam" id="PF02151">
    <property type="entry name" value="UVR"/>
    <property type="match status" value="1"/>
</dbReference>
<feature type="domain" description="UVR" evidence="2">
    <location>
        <begin position="138"/>
        <end position="173"/>
    </location>
</feature>
<dbReference type="Gene3D" id="4.10.860.10">
    <property type="entry name" value="UVR domain"/>
    <property type="match status" value="1"/>
</dbReference>
<name>A0ABT9Z7M4_9BACI</name>
<dbReference type="InterPro" id="IPR001943">
    <property type="entry name" value="UVR_dom"/>
</dbReference>
<keyword evidence="3" id="KW-0808">Transferase</keyword>
<keyword evidence="3" id="KW-0418">Kinase</keyword>
<gene>
    <name evidence="3" type="ORF">J2S02_004644</name>
</gene>
<organism evidence="3 4">
    <name type="scientific">Metabacillus niabensis</name>
    <dbReference type="NCBI Taxonomy" id="324854"/>
    <lineage>
        <taxon>Bacteria</taxon>
        <taxon>Bacillati</taxon>
        <taxon>Bacillota</taxon>
        <taxon>Bacilli</taxon>
        <taxon>Bacillales</taxon>
        <taxon>Bacillaceae</taxon>
        <taxon>Metabacillus</taxon>
    </lineage>
</organism>